<dbReference type="KEGG" id="lhb:D1010_13110"/>
<dbReference type="EMBL" id="CP045143">
    <property type="protein sequence ID" value="QFR24244.1"/>
    <property type="molecule type" value="Genomic_DNA"/>
</dbReference>
<accession>A0A5P8M7J7</accession>
<proteinExistence type="predicted"/>
<evidence type="ECO:0000259" key="2">
    <source>
        <dbReference type="Pfam" id="PF13529"/>
    </source>
</evidence>
<dbReference type="PANTHER" id="PTHR37806:SF1">
    <property type="entry name" value="PEPTIDASE C39-LIKE DOMAIN-CONTAINING PROTEIN"/>
    <property type="match status" value="1"/>
</dbReference>
<keyword evidence="1" id="KW-0732">Signal</keyword>
<reference evidence="3 4" key="1">
    <citation type="submission" date="2019-10" db="EMBL/GenBank/DDBJ databases">
        <title>The completed genome of Lactobacillus harbinensis M1.</title>
        <authorList>
            <person name="Zheng Y."/>
        </authorList>
    </citation>
    <scope>NUCLEOTIDE SEQUENCE [LARGE SCALE GENOMIC DNA]</scope>
    <source>
        <strain evidence="3 4">M1</strain>
    </source>
</reference>
<organism evidence="3 4">
    <name type="scientific">Schleiferilactobacillus harbinensis</name>
    <dbReference type="NCBI Taxonomy" id="304207"/>
    <lineage>
        <taxon>Bacteria</taxon>
        <taxon>Bacillati</taxon>
        <taxon>Bacillota</taxon>
        <taxon>Bacilli</taxon>
        <taxon>Lactobacillales</taxon>
        <taxon>Lactobacillaceae</taxon>
        <taxon>Schleiferilactobacillus</taxon>
    </lineage>
</organism>
<dbReference type="RefSeq" id="WP_152261221.1">
    <property type="nucleotide sequence ID" value="NZ_CP045143.1"/>
</dbReference>
<protein>
    <recommendedName>
        <fullName evidence="2">Peptidase C39-like domain-containing protein</fullName>
    </recommendedName>
</protein>
<evidence type="ECO:0000313" key="4">
    <source>
        <dbReference type="Proteomes" id="UP000326779"/>
    </source>
</evidence>
<dbReference type="Pfam" id="PF13529">
    <property type="entry name" value="Peptidase_C39_2"/>
    <property type="match status" value="1"/>
</dbReference>
<dbReference type="InterPro" id="IPR039564">
    <property type="entry name" value="Peptidase_C39-like"/>
</dbReference>
<feature type="signal peptide" evidence="1">
    <location>
        <begin position="1"/>
        <end position="30"/>
    </location>
</feature>
<name>A0A5P8M7J7_9LACO</name>
<dbReference type="Gene3D" id="3.90.70.10">
    <property type="entry name" value="Cysteine proteinases"/>
    <property type="match status" value="1"/>
</dbReference>
<evidence type="ECO:0000313" key="3">
    <source>
        <dbReference type="EMBL" id="QFR24244.1"/>
    </source>
</evidence>
<dbReference type="AlphaFoldDB" id="A0A5P8M7J7"/>
<dbReference type="PANTHER" id="PTHR37806">
    <property type="entry name" value="LMO0724 PROTEIN"/>
    <property type="match status" value="1"/>
</dbReference>
<feature type="chain" id="PRO_5024902680" description="Peptidase C39-like domain-containing protein" evidence="1">
    <location>
        <begin position="31"/>
        <end position="402"/>
    </location>
</feature>
<sequence>MMWRKVWTAAGILGAAVVAYCGLTANPAQAAVADGVISLEQPATLYQGFDATRQSTGRTLAAGTRWRVSATQEVDGVQWYEVATNAWVTENAQFNPVVYQPIKLAQPTTLYTGYGPDRQSTGRVLPIGSAWKVLNRVVVDGIAWYAIGANQWVTMDTSANPAVPANFTNAVLTVTVNNKNGANIYSTYQPNRYQTGTLPFASRWRAGRQAVAEDGSLWYQLGTNQWISATSGITTGAVYPASAQINGVPLIAQRPELPNGCEITAVTMMLRYAGAKVDKMQLAREMPRSKDPNKGYIGNPWDRSGVTIFPPALMGLVQKYAGNAINMTGMSFDTIRYQVGLRQHPVVAWLTLHGFPYHAVVVIGYDASNVTYLDCWTNKRGTMSIAAFEKNWQTQKRRAISY</sequence>
<evidence type="ECO:0000256" key="1">
    <source>
        <dbReference type="SAM" id="SignalP"/>
    </source>
</evidence>
<gene>
    <name evidence="3" type="ORF">D1010_13110</name>
</gene>
<feature type="domain" description="Peptidase C39-like" evidence="2">
    <location>
        <begin position="247"/>
        <end position="375"/>
    </location>
</feature>
<dbReference type="Proteomes" id="UP000326779">
    <property type="component" value="Chromosome"/>
</dbReference>